<evidence type="ECO:0000313" key="4">
    <source>
        <dbReference type="EMBL" id="KAK4500890.1"/>
    </source>
</evidence>
<proteinExistence type="inferred from homology"/>
<dbReference type="EMBL" id="JAXOVC010000006">
    <property type="protein sequence ID" value="KAK4500890.1"/>
    <property type="molecule type" value="Genomic_DNA"/>
</dbReference>
<keyword evidence="5" id="KW-1185">Reference proteome</keyword>
<evidence type="ECO:0000313" key="5">
    <source>
        <dbReference type="Proteomes" id="UP001305779"/>
    </source>
</evidence>
<evidence type="ECO:0000256" key="2">
    <source>
        <dbReference type="ARBA" id="ARBA00023604"/>
    </source>
</evidence>
<evidence type="ECO:0000256" key="3">
    <source>
        <dbReference type="SAM" id="MobiDB-lite"/>
    </source>
</evidence>
<accession>A0ABR0EHZ2</accession>
<evidence type="ECO:0000256" key="1">
    <source>
        <dbReference type="ARBA" id="ARBA00023002"/>
    </source>
</evidence>
<gene>
    <name evidence="4" type="ORF">PRZ48_009082</name>
</gene>
<comment type="similarity">
    <text evidence="2">Belongs to the asaB hydroxylase/desaturase family.</text>
</comment>
<reference evidence="4 5" key="1">
    <citation type="journal article" date="2023" name="G3 (Bethesda)">
        <title>A chromosome-level genome assembly of Zasmidium syzygii isolated from banana leaves.</title>
        <authorList>
            <person name="van Westerhoven A.C."/>
            <person name="Mehrabi R."/>
            <person name="Talebi R."/>
            <person name="Steentjes M.B.F."/>
            <person name="Corcolon B."/>
            <person name="Chong P.A."/>
            <person name="Kema G.H.J."/>
            <person name="Seidl M.F."/>
        </authorList>
    </citation>
    <scope>NUCLEOTIDE SEQUENCE [LARGE SCALE GENOMIC DNA]</scope>
    <source>
        <strain evidence="4 5">P124</strain>
    </source>
</reference>
<dbReference type="PANTHER" id="PTHR34598">
    <property type="entry name" value="BLL6449 PROTEIN"/>
    <property type="match status" value="1"/>
</dbReference>
<organism evidence="4 5">
    <name type="scientific">Zasmidium cellare</name>
    <name type="common">Wine cellar mold</name>
    <name type="synonym">Racodium cellare</name>
    <dbReference type="NCBI Taxonomy" id="395010"/>
    <lineage>
        <taxon>Eukaryota</taxon>
        <taxon>Fungi</taxon>
        <taxon>Dikarya</taxon>
        <taxon>Ascomycota</taxon>
        <taxon>Pezizomycotina</taxon>
        <taxon>Dothideomycetes</taxon>
        <taxon>Dothideomycetidae</taxon>
        <taxon>Mycosphaerellales</taxon>
        <taxon>Mycosphaerellaceae</taxon>
        <taxon>Zasmidium</taxon>
    </lineage>
</organism>
<comment type="caution">
    <text evidence="4">The sequence shown here is derived from an EMBL/GenBank/DDBJ whole genome shotgun (WGS) entry which is preliminary data.</text>
</comment>
<dbReference type="Proteomes" id="UP001305779">
    <property type="component" value="Unassembled WGS sequence"/>
</dbReference>
<sequence>MTSTTQTKTSSIHLNGAREPDSLNVDLTYLQDLPKNKHQPLDFEVEYLFGTKDADTRKLNVSNVRSLNGNGKDDGLDLENAGFQYIGHHSDFLANLRNCGKDVTDNDLVTKEMWVETYGKELESVLRNATPDKKVQHFQVLNHVIRNAPRATDEEKQSAANSDPNAAGTAPPAPRVHIDIANRTSRSKISSMFGEEQEAEWRQEGRRTMFFSFWRPLETVQRDPLGVCDARTFNAKEVVRMNRTFPDLVVQDQPQEVLLVQAAASGETGCKHQWYWMKDQTVDDLLIIKLHDSEGKAEEDFSAPVRSAPHSSFVIPGTEDKPTRKSVEMRAVVIFEE</sequence>
<dbReference type="PANTHER" id="PTHR34598:SF3">
    <property type="entry name" value="OXIDOREDUCTASE AN1597"/>
    <property type="match status" value="1"/>
</dbReference>
<name>A0ABR0EHZ2_ZASCE</name>
<protein>
    <submittedName>
        <fullName evidence="4">Uncharacterized protein</fullName>
    </submittedName>
</protein>
<dbReference type="NCBIfam" id="NF041278">
    <property type="entry name" value="CmcJ_NvfI_EfuI"/>
    <property type="match status" value="1"/>
</dbReference>
<keyword evidence="1" id="KW-0560">Oxidoreductase</keyword>
<feature type="region of interest" description="Disordered" evidence="3">
    <location>
        <begin position="148"/>
        <end position="174"/>
    </location>
</feature>
<dbReference type="InterPro" id="IPR044053">
    <property type="entry name" value="AsaB-like"/>
</dbReference>